<gene>
    <name evidence="2" type="ORF">A3H61_01910</name>
</gene>
<evidence type="ECO:0000259" key="1">
    <source>
        <dbReference type="Pfam" id="PF01909"/>
    </source>
</evidence>
<accession>A0A1G2A861</accession>
<dbReference type="Proteomes" id="UP000178315">
    <property type="component" value="Unassembled WGS sequence"/>
</dbReference>
<reference evidence="2 3" key="1">
    <citation type="journal article" date="2016" name="Nat. Commun.">
        <title>Thousands of microbial genomes shed light on interconnected biogeochemical processes in an aquifer system.</title>
        <authorList>
            <person name="Anantharaman K."/>
            <person name="Brown C.T."/>
            <person name="Hug L.A."/>
            <person name="Sharon I."/>
            <person name="Castelle C.J."/>
            <person name="Probst A.J."/>
            <person name="Thomas B.C."/>
            <person name="Singh A."/>
            <person name="Wilkins M.J."/>
            <person name="Karaoz U."/>
            <person name="Brodie E.L."/>
            <person name="Williams K.H."/>
            <person name="Hubbard S.S."/>
            <person name="Banfield J.F."/>
        </authorList>
    </citation>
    <scope>NUCLEOTIDE SEQUENCE [LARGE SCALE GENOMIC DNA]</scope>
</reference>
<evidence type="ECO:0000313" key="3">
    <source>
        <dbReference type="Proteomes" id="UP000178315"/>
    </source>
</evidence>
<dbReference type="EMBL" id="MHJU01000018">
    <property type="protein sequence ID" value="OGY73034.1"/>
    <property type="molecule type" value="Genomic_DNA"/>
</dbReference>
<dbReference type="PANTHER" id="PTHR33933">
    <property type="entry name" value="NUCLEOTIDYLTRANSFERASE"/>
    <property type="match status" value="1"/>
</dbReference>
<organism evidence="2 3">
    <name type="scientific">Candidatus Jacksonbacteria bacterium RIFCSPLOWO2_02_FULL_44_20</name>
    <dbReference type="NCBI Taxonomy" id="1798460"/>
    <lineage>
        <taxon>Bacteria</taxon>
        <taxon>Candidatus Jacksoniibacteriota</taxon>
    </lineage>
</organism>
<evidence type="ECO:0000313" key="2">
    <source>
        <dbReference type="EMBL" id="OGY73034.1"/>
    </source>
</evidence>
<dbReference type="InterPro" id="IPR043519">
    <property type="entry name" value="NT_sf"/>
</dbReference>
<name>A0A1G2A861_9BACT</name>
<dbReference type="SUPFAM" id="SSF81301">
    <property type="entry name" value="Nucleotidyltransferase"/>
    <property type="match status" value="1"/>
</dbReference>
<dbReference type="AlphaFoldDB" id="A0A1G2A861"/>
<comment type="caution">
    <text evidence="2">The sequence shown here is derived from an EMBL/GenBank/DDBJ whole genome shotgun (WGS) entry which is preliminary data.</text>
</comment>
<dbReference type="InterPro" id="IPR002934">
    <property type="entry name" value="Polymerase_NTP_transf_dom"/>
</dbReference>
<protein>
    <recommendedName>
        <fullName evidence="1">Polymerase nucleotidyl transferase domain-containing protein</fullName>
    </recommendedName>
</protein>
<dbReference type="GO" id="GO:0016779">
    <property type="term" value="F:nucleotidyltransferase activity"/>
    <property type="evidence" value="ECO:0007669"/>
    <property type="project" value="InterPro"/>
</dbReference>
<dbReference type="Gene3D" id="3.30.460.10">
    <property type="entry name" value="Beta Polymerase, domain 2"/>
    <property type="match status" value="1"/>
</dbReference>
<feature type="domain" description="Polymerase nucleotidyl transferase" evidence="1">
    <location>
        <begin position="37"/>
        <end position="82"/>
    </location>
</feature>
<dbReference type="Pfam" id="PF01909">
    <property type="entry name" value="NTP_transf_2"/>
    <property type="match status" value="1"/>
</dbReference>
<dbReference type="PANTHER" id="PTHR33933:SF1">
    <property type="entry name" value="PROTEIN ADENYLYLTRANSFERASE MNTA-RELATED"/>
    <property type="match status" value="1"/>
</dbReference>
<sequence>MIKYTKKFPKHVALSLKEREGLNYFAARLKGDLDNSLIEVKLYGSRARGDARPNSDIDVLVVLKKDSERKKMAVYDRSVETLRKYGVLLSEHIMNEKQYLYEKKLPSLFLQFVEREGISLL</sequence>
<dbReference type="CDD" id="cd05403">
    <property type="entry name" value="NT_KNTase_like"/>
    <property type="match status" value="1"/>
</dbReference>
<proteinExistence type="predicted"/>
<dbReference type="InterPro" id="IPR052548">
    <property type="entry name" value="Type_VII_TA_antitoxin"/>
</dbReference>